<feature type="domain" description="Malic enzyme N-terminal" evidence="8">
    <location>
        <begin position="28"/>
        <end position="161"/>
    </location>
</feature>
<dbReference type="PANTHER" id="PTHR43237">
    <property type="entry name" value="NADP-DEPENDENT MALIC ENZYME"/>
    <property type="match status" value="1"/>
</dbReference>
<keyword evidence="5" id="KW-0511">Multifunctional enzyme</keyword>
<dbReference type="Gene3D" id="3.40.50.10750">
    <property type="entry name" value="Isocitrate/Isopropylmalate dehydrogenase-like"/>
    <property type="match status" value="1"/>
</dbReference>
<dbReference type="SUPFAM" id="SSF51735">
    <property type="entry name" value="NAD(P)-binding Rossmann-fold domains"/>
    <property type="match status" value="1"/>
</dbReference>
<keyword evidence="4" id="KW-0560">Oxidoreductase</keyword>
<accession>A0ABT2D3P7</accession>
<dbReference type="Gene3D" id="3.40.50.10950">
    <property type="match status" value="1"/>
</dbReference>
<dbReference type="EMBL" id="JANUGU010000008">
    <property type="protein sequence ID" value="MCS0660396.1"/>
    <property type="molecule type" value="Genomic_DNA"/>
</dbReference>
<dbReference type="InterPro" id="IPR042113">
    <property type="entry name" value="P_AcTrfase_dom1"/>
</dbReference>
<evidence type="ECO:0000256" key="3">
    <source>
        <dbReference type="ARBA" id="ARBA00008785"/>
    </source>
</evidence>
<dbReference type="InterPro" id="IPR046346">
    <property type="entry name" value="Aminoacid_DH-like_N_sf"/>
</dbReference>
<evidence type="ECO:0000259" key="8">
    <source>
        <dbReference type="SMART" id="SM01274"/>
    </source>
</evidence>
<dbReference type="InterPro" id="IPR012301">
    <property type="entry name" value="Malic_N_dom"/>
</dbReference>
<comment type="similarity">
    <text evidence="1">In the N-terminal section; belongs to the malic enzymes family.</text>
</comment>
<dbReference type="InterPro" id="IPR042112">
    <property type="entry name" value="P_AcTrfase_dom2"/>
</dbReference>
<name>A0ABT2D3P7_9BURK</name>
<organism evidence="9 10">
    <name type="scientific">Massilia terrae</name>
    <dbReference type="NCBI Taxonomy" id="1811224"/>
    <lineage>
        <taxon>Bacteria</taxon>
        <taxon>Pseudomonadati</taxon>
        <taxon>Pseudomonadota</taxon>
        <taxon>Betaproteobacteria</taxon>
        <taxon>Burkholderiales</taxon>
        <taxon>Oxalobacteraceae</taxon>
        <taxon>Telluria group</taxon>
        <taxon>Massilia</taxon>
    </lineage>
</organism>
<dbReference type="Pfam" id="PF01515">
    <property type="entry name" value="PTA_PTB"/>
    <property type="match status" value="1"/>
</dbReference>
<dbReference type="InterPro" id="IPR045213">
    <property type="entry name" value="Malic_NAD-bd_bact_type"/>
</dbReference>
<feature type="domain" description="Malic enzyme NAD-binding" evidence="7">
    <location>
        <begin position="173"/>
        <end position="410"/>
    </location>
</feature>
<dbReference type="InterPro" id="IPR001891">
    <property type="entry name" value="Malic_OxRdtase"/>
</dbReference>
<dbReference type="PIRSF" id="PIRSF036684">
    <property type="entry name" value="ME_PTA"/>
    <property type="match status" value="1"/>
</dbReference>
<comment type="caution">
    <text evidence="9">The sequence shown here is derived from an EMBL/GenBank/DDBJ whole genome shotgun (WGS) entry which is preliminary data.</text>
</comment>
<dbReference type="InterPro" id="IPR012188">
    <property type="entry name" value="ME_PTA"/>
</dbReference>
<dbReference type="SMART" id="SM01274">
    <property type="entry name" value="malic"/>
    <property type="match status" value="1"/>
</dbReference>
<evidence type="ECO:0000259" key="7">
    <source>
        <dbReference type="SMART" id="SM00919"/>
    </source>
</evidence>
<protein>
    <submittedName>
        <fullName evidence="9">NADP-dependent malic enzyme</fullName>
    </submittedName>
</protein>
<comment type="similarity">
    <text evidence="2">In the C-terminal section; belongs to the phosphate acetyltransferase and butyryltransferase family.</text>
</comment>
<comment type="similarity">
    <text evidence="3 6">Belongs to the malic enzymes family.</text>
</comment>
<dbReference type="SMART" id="SM00919">
    <property type="entry name" value="Malic_M"/>
    <property type="match status" value="1"/>
</dbReference>
<dbReference type="Proteomes" id="UP001204621">
    <property type="component" value="Unassembled WGS sequence"/>
</dbReference>
<gene>
    <name evidence="9" type="ORF">NX778_20170</name>
</gene>
<dbReference type="InterPro" id="IPR036291">
    <property type="entry name" value="NAD(P)-bd_dom_sf"/>
</dbReference>
<dbReference type="Pfam" id="PF03949">
    <property type="entry name" value="Malic_M"/>
    <property type="match status" value="1"/>
</dbReference>
<dbReference type="RefSeq" id="WP_258813583.1">
    <property type="nucleotide sequence ID" value="NZ_JANUGU010000008.1"/>
</dbReference>
<evidence type="ECO:0000256" key="5">
    <source>
        <dbReference type="ARBA" id="ARBA00023268"/>
    </source>
</evidence>
<dbReference type="InterPro" id="IPR012302">
    <property type="entry name" value="Malic_NAD-bd"/>
</dbReference>
<keyword evidence="10" id="KW-1185">Reference proteome</keyword>
<evidence type="ECO:0000256" key="1">
    <source>
        <dbReference type="ARBA" id="ARBA00007686"/>
    </source>
</evidence>
<proteinExistence type="inferred from homology"/>
<evidence type="ECO:0000313" key="9">
    <source>
        <dbReference type="EMBL" id="MCS0660396.1"/>
    </source>
</evidence>
<dbReference type="Pfam" id="PF00390">
    <property type="entry name" value="malic"/>
    <property type="match status" value="1"/>
</dbReference>
<evidence type="ECO:0000313" key="10">
    <source>
        <dbReference type="Proteomes" id="UP001204621"/>
    </source>
</evidence>
<dbReference type="Gene3D" id="3.40.50.10380">
    <property type="entry name" value="Malic enzyme, N-terminal domain"/>
    <property type="match status" value="1"/>
</dbReference>
<dbReference type="InterPro" id="IPR002505">
    <property type="entry name" value="PTA_PTB"/>
</dbReference>
<dbReference type="InterPro" id="IPR037062">
    <property type="entry name" value="Malic_N_dom_sf"/>
</dbReference>
<evidence type="ECO:0000256" key="4">
    <source>
        <dbReference type="ARBA" id="ARBA00023002"/>
    </source>
</evidence>
<keyword evidence="6" id="KW-0479">Metal-binding</keyword>
<dbReference type="PANTHER" id="PTHR43237:SF4">
    <property type="entry name" value="NADP-DEPENDENT MALIC ENZYME"/>
    <property type="match status" value="1"/>
</dbReference>
<dbReference type="Gene3D" id="3.40.50.720">
    <property type="entry name" value="NAD(P)-binding Rossmann-like Domain"/>
    <property type="match status" value="1"/>
</dbReference>
<dbReference type="SUPFAM" id="SSF53223">
    <property type="entry name" value="Aminoacid dehydrogenase-like, N-terminal domain"/>
    <property type="match status" value="1"/>
</dbReference>
<evidence type="ECO:0000256" key="2">
    <source>
        <dbReference type="ARBA" id="ARBA00008756"/>
    </source>
</evidence>
<dbReference type="CDD" id="cd05311">
    <property type="entry name" value="NAD_bind_2_malic_enz"/>
    <property type="match status" value="1"/>
</dbReference>
<reference evidence="9 10" key="1">
    <citation type="submission" date="2022-08" db="EMBL/GenBank/DDBJ databases">
        <title>Reclassification of Massilia species as members of the genera Telluria, Duganella, Pseudoduganella, Mokoshia gen. nov. and Zemynaea gen. nov. using orthogonal and non-orthogonal genome-based approaches.</title>
        <authorList>
            <person name="Bowman J.P."/>
        </authorList>
    </citation>
    <scope>NUCLEOTIDE SEQUENCE [LARGE SCALE GENOMIC DNA]</scope>
    <source>
        <strain evidence="9 10">JCM 31606</strain>
    </source>
</reference>
<evidence type="ECO:0000256" key="6">
    <source>
        <dbReference type="RuleBase" id="RU003427"/>
    </source>
</evidence>
<dbReference type="InterPro" id="IPR051674">
    <property type="entry name" value="Malate_Decarboxylase"/>
</dbReference>
<dbReference type="PRINTS" id="PR00072">
    <property type="entry name" value="MALOXRDTASE"/>
</dbReference>
<sequence>MDSSMDKKEELRQQLRAAALVYHETPQPGKISVTATKQLLNQRDLALAYSPGVAAPCEEIVKDPAASYKYTSRGNLVAVISNGTAVLGLGNIGPLASKPVMEGKGVLFKKFANIDVFDIEINETDPDKLVDIIASLEPTFGGVNLEDIKAPECFYIERKLREKMKIPVFHDDQHGTAIIVGAAILNGLKVVGKDIKQCKLVVSGAGAAALACLDLLVDLGFPIGNIFVTDLAGVVYKGRTELMDPDKERFAQETDKRSLAEVIPDADIFLGLSAGGVLKPEMVAKMAPNPLILALANPTPEILPEDAKAVRGDAVIATGRSDYPNQVNNVLCFPYMFRGALDCGATTITREMEIAVVHAIADLAHAEQSDVVASAYGISNLSFGPDYLIPYPFDPRLLTHIAPAVAKAAMDGGVATRPIADLAAYAQSLEQLVYRSGSFMKPLFAIAKKAPAELKRIVFAEGEQERILRAVQVVSDENLARPILVGRPKILEQRIERFGLRLKQGVHYEVISPEYDERYRDYWQTYFEMTCRKGVTQDWAKLEMRRRHTLIGAMMVHKGDADGLICGTIGATHLHLNFIDQILGKRPGSNVYSAMNFIITPDRQLALADTHVNENPSAEEIAEITLMAAQELEKLGIPPKVALLSHSNFGSSNSESARKMRAALALVQQKSPDLEIDGEMHGDTALDAKTRNQVMPNSTLKGDANLLVMPNLDSANIAYNLLKTAAGNGIAVGPVLLGCARPAHILTPSATVRRIVNMTALCVVDAVCGR</sequence>
<dbReference type="NCBIfam" id="NF009501">
    <property type="entry name" value="PRK12861.1"/>
    <property type="match status" value="1"/>
</dbReference>
<dbReference type="SUPFAM" id="SSF53659">
    <property type="entry name" value="Isocitrate/Isopropylmalate dehydrogenase-like"/>
    <property type="match status" value="1"/>
</dbReference>